<evidence type="ECO:0000256" key="1">
    <source>
        <dbReference type="ARBA" id="ARBA00000500"/>
    </source>
</evidence>
<comment type="pathway">
    <text evidence="3">Glycan biosynthesis; trehalose biosynthesis.</text>
</comment>
<evidence type="ECO:0000256" key="8">
    <source>
        <dbReference type="ARBA" id="ARBA00025274"/>
    </source>
</evidence>
<dbReference type="Gene3D" id="3.40.50.1000">
    <property type="entry name" value="HAD superfamily/HAD-like"/>
    <property type="match status" value="1"/>
</dbReference>
<evidence type="ECO:0000256" key="5">
    <source>
        <dbReference type="ARBA" id="ARBA00013086"/>
    </source>
</evidence>
<gene>
    <name evidence="10" type="ORF">DCAR_004923</name>
</gene>
<evidence type="ECO:0000256" key="4">
    <source>
        <dbReference type="ARBA" id="ARBA00008770"/>
    </source>
</evidence>
<dbReference type="Gramene" id="KZN04086">
    <property type="protein sequence ID" value="KZN04086"/>
    <property type="gene ID" value="DCAR_004923"/>
</dbReference>
<keyword evidence="6" id="KW-0378">Hydrolase</keyword>
<dbReference type="InterPro" id="IPR044651">
    <property type="entry name" value="OTSB-like"/>
</dbReference>
<evidence type="ECO:0000256" key="7">
    <source>
        <dbReference type="ARBA" id="ARBA00023270"/>
    </source>
</evidence>
<dbReference type="AlphaFoldDB" id="A0A166CM97"/>
<comment type="cofactor">
    <cofactor evidence="2">
        <name>a divalent metal cation</name>
        <dbReference type="ChEBI" id="CHEBI:60240"/>
    </cofactor>
</comment>
<dbReference type="SUPFAM" id="SSF51569">
    <property type="entry name" value="Aldolase"/>
    <property type="match status" value="1"/>
</dbReference>
<proteinExistence type="inferred from homology"/>
<dbReference type="InterPro" id="IPR023214">
    <property type="entry name" value="HAD_sf"/>
</dbReference>
<dbReference type="STRING" id="79200.A0A166CM97"/>
<evidence type="ECO:0000256" key="9">
    <source>
        <dbReference type="SAM" id="MobiDB-lite"/>
    </source>
</evidence>
<dbReference type="InterPro" id="IPR003337">
    <property type="entry name" value="Trehalose_PPase"/>
</dbReference>
<comment type="caution">
    <text evidence="10">The sequence shown here is derived from an EMBL/GenBank/DDBJ whole genome shotgun (WGS) entry which is preliminary data.</text>
</comment>
<dbReference type="EMBL" id="LNRQ01000002">
    <property type="protein sequence ID" value="KZN04086.1"/>
    <property type="molecule type" value="Genomic_DNA"/>
</dbReference>
<evidence type="ECO:0000313" key="10">
    <source>
        <dbReference type="EMBL" id="KZN04086.1"/>
    </source>
</evidence>
<comment type="similarity">
    <text evidence="4">Belongs to the trehalose phosphatase family.</text>
</comment>
<evidence type="ECO:0000256" key="3">
    <source>
        <dbReference type="ARBA" id="ARBA00005199"/>
    </source>
</evidence>
<protein>
    <recommendedName>
        <fullName evidence="5">trehalose-phosphatase</fullName>
        <ecNumber evidence="5">3.1.3.12</ecNumber>
    </recommendedName>
</protein>
<comment type="catalytic activity">
    <reaction evidence="1">
        <text>alpha,alpha-trehalose 6-phosphate + H2O = alpha,alpha-trehalose + phosphate</text>
        <dbReference type="Rhea" id="RHEA:23420"/>
        <dbReference type="ChEBI" id="CHEBI:15377"/>
        <dbReference type="ChEBI" id="CHEBI:16551"/>
        <dbReference type="ChEBI" id="CHEBI:43474"/>
        <dbReference type="ChEBI" id="CHEBI:58429"/>
        <dbReference type="EC" id="3.1.3.12"/>
    </reaction>
</comment>
<dbReference type="PANTHER" id="PTHR43768">
    <property type="entry name" value="TREHALOSE 6-PHOSPHATE PHOSPHATASE"/>
    <property type="match status" value="1"/>
</dbReference>
<dbReference type="InterPro" id="IPR013785">
    <property type="entry name" value="Aldolase_TIM"/>
</dbReference>
<dbReference type="Gene3D" id="3.20.20.70">
    <property type="entry name" value="Aldolase class I"/>
    <property type="match status" value="1"/>
</dbReference>
<dbReference type="EC" id="3.1.3.12" evidence="5"/>
<comment type="function">
    <text evidence="8">Removes the phosphate from trehalose 6-phosphate to produce free trehalose. Trehalose accumulation in plant may improve abiotic stress tolerance.</text>
</comment>
<keyword evidence="7" id="KW-0704">Schiff base</keyword>
<dbReference type="InterPro" id="IPR001585">
    <property type="entry name" value="TAL/FSA"/>
</dbReference>
<evidence type="ECO:0000256" key="2">
    <source>
        <dbReference type="ARBA" id="ARBA00001968"/>
    </source>
</evidence>
<dbReference type="InterPro" id="IPR036412">
    <property type="entry name" value="HAD-like_sf"/>
</dbReference>
<evidence type="ECO:0000256" key="6">
    <source>
        <dbReference type="ARBA" id="ARBA00022801"/>
    </source>
</evidence>
<sequence>MDMKTTKASHVLTDPTSPISKSRLGVHSSAMPCTQSGTSFSSTVLTDKEFCLFQPAGEYLPMIEEVFRTLVNLTKDINGAKVENHKFCASVHYRNVDEKSWGTVAQIVHDVLKDYPRLRLTHGRKVLEVRPAIDWNKGKAVEFLLKSMSEGISQASRDVEGGKYAAVNVMVLAQMQIAIDVQFDWARNQFGDPEVEASLQRGEDPGLTLVTKAYNYIHKYGHKSKLMAAAMRNKQDVFNMLGIDYIITLLKILQSLKEFVIPPDEKYSYLVKWDQYNLESAMRPASLELLTAGLDGYVDQAKRVEELFGKIWPPPNV</sequence>
<dbReference type="SUPFAM" id="SSF56784">
    <property type="entry name" value="HAD-like"/>
    <property type="match status" value="1"/>
</dbReference>
<dbReference type="GO" id="GO:0004805">
    <property type="term" value="F:trehalose-phosphatase activity"/>
    <property type="evidence" value="ECO:0007669"/>
    <property type="project" value="UniProtKB-EC"/>
</dbReference>
<dbReference type="FunFam" id="3.30.70.1020:FF:000004">
    <property type="entry name" value="Trehalose 6-phosphate phosphatase"/>
    <property type="match status" value="1"/>
</dbReference>
<accession>A0A166CM97</accession>
<dbReference type="PANTHER" id="PTHR43768:SF17">
    <property type="entry name" value="TREHALOSE-PHOSPHATE PHOSPHATASE F-RELATED"/>
    <property type="match status" value="1"/>
</dbReference>
<organism evidence="10">
    <name type="scientific">Daucus carota subsp. sativus</name>
    <name type="common">Carrot</name>
    <dbReference type="NCBI Taxonomy" id="79200"/>
    <lineage>
        <taxon>Eukaryota</taxon>
        <taxon>Viridiplantae</taxon>
        <taxon>Streptophyta</taxon>
        <taxon>Embryophyta</taxon>
        <taxon>Tracheophyta</taxon>
        <taxon>Spermatophyta</taxon>
        <taxon>Magnoliopsida</taxon>
        <taxon>eudicotyledons</taxon>
        <taxon>Gunneridae</taxon>
        <taxon>Pentapetalae</taxon>
        <taxon>asterids</taxon>
        <taxon>campanulids</taxon>
        <taxon>Apiales</taxon>
        <taxon>Apiaceae</taxon>
        <taxon>Apioideae</taxon>
        <taxon>Scandiceae</taxon>
        <taxon>Daucinae</taxon>
        <taxon>Daucus</taxon>
        <taxon>Daucus sect. Daucus</taxon>
    </lineage>
</organism>
<reference evidence="10" key="1">
    <citation type="journal article" date="2016" name="Nat. Genet.">
        <title>A high-quality carrot genome assembly provides new insights into carotenoid accumulation and asterid genome evolution.</title>
        <authorList>
            <person name="Iorizzo M."/>
            <person name="Ellison S."/>
            <person name="Senalik D."/>
            <person name="Zeng P."/>
            <person name="Satapoomin P."/>
            <person name="Huang J."/>
            <person name="Bowman M."/>
            <person name="Iovene M."/>
            <person name="Sanseverino W."/>
            <person name="Cavagnaro P."/>
            <person name="Yildiz M."/>
            <person name="Macko-Podgorni A."/>
            <person name="Moranska E."/>
            <person name="Grzebelus E."/>
            <person name="Grzebelus D."/>
            <person name="Ashrafi H."/>
            <person name="Zheng Z."/>
            <person name="Cheng S."/>
            <person name="Spooner D."/>
            <person name="Van Deynze A."/>
            <person name="Simon P."/>
        </authorList>
    </citation>
    <scope>NUCLEOTIDE SEQUENCE [LARGE SCALE GENOMIC DNA]</scope>
    <source>
        <tissue evidence="10">Leaf</tissue>
    </source>
</reference>
<dbReference type="GO" id="GO:0005992">
    <property type="term" value="P:trehalose biosynthetic process"/>
    <property type="evidence" value="ECO:0007669"/>
    <property type="project" value="InterPro"/>
</dbReference>
<feature type="region of interest" description="Disordered" evidence="9">
    <location>
        <begin position="1"/>
        <end position="25"/>
    </location>
</feature>
<dbReference type="Gene3D" id="3.30.70.1020">
    <property type="entry name" value="Trehalose-6-phosphate phosphatase related protein, domain 2"/>
    <property type="match status" value="1"/>
</dbReference>
<dbReference type="Pfam" id="PF02358">
    <property type="entry name" value="Trehalose_PPase"/>
    <property type="match status" value="1"/>
</dbReference>
<dbReference type="Pfam" id="PF00923">
    <property type="entry name" value="TAL_FSA"/>
    <property type="match status" value="1"/>
</dbReference>
<name>A0A166CM97_DAUCS</name>